<accession>A0AAV6KJ00</accession>
<dbReference type="AlphaFoldDB" id="A0AAV6KJ00"/>
<evidence type="ECO:0000313" key="1">
    <source>
        <dbReference type="EMBL" id="KAG5552568.1"/>
    </source>
</evidence>
<keyword evidence="2" id="KW-1185">Reference proteome</keyword>
<sequence length="92" mass="10804">MKEEDIIVLFPLVLPTNNCCRVLQLTRKTQTLSLWHHRFEYVLSQPGATFVMGFCLMEQKRHHGMPIMGILGHIKFPEYQLVQLIYFGASRR</sequence>
<proteinExistence type="predicted"/>
<evidence type="ECO:0000313" key="2">
    <source>
        <dbReference type="Proteomes" id="UP000823749"/>
    </source>
</evidence>
<dbReference type="EMBL" id="JACTNZ010000004">
    <property type="protein sequence ID" value="KAG5552568.1"/>
    <property type="molecule type" value="Genomic_DNA"/>
</dbReference>
<organism evidence="1 2">
    <name type="scientific">Rhododendron griersonianum</name>
    <dbReference type="NCBI Taxonomy" id="479676"/>
    <lineage>
        <taxon>Eukaryota</taxon>
        <taxon>Viridiplantae</taxon>
        <taxon>Streptophyta</taxon>
        <taxon>Embryophyta</taxon>
        <taxon>Tracheophyta</taxon>
        <taxon>Spermatophyta</taxon>
        <taxon>Magnoliopsida</taxon>
        <taxon>eudicotyledons</taxon>
        <taxon>Gunneridae</taxon>
        <taxon>Pentapetalae</taxon>
        <taxon>asterids</taxon>
        <taxon>Ericales</taxon>
        <taxon>Ericaceae</taxon>
        <taxon>Ericoideae</taxon>
        <taxon>Rhodoreae</taxon>
        <taxon>Rhododendron</taxon>
    </lineage>
</organism>
<dbReference type="Proteomes" id="UP000823749">
    <property type="component" value="Chromosome 4"/>
</dbReference>
<comment type="caution">
    <text evidence="1">The sequence shown here is derived from an EMBL/GenBank/DDBJ whole genome shotgun (WGS) entry which is preliminary data.</text>
</comment>
<reference evidence="1" key="1">
    <citation type="submission" date="2020-08" db="EMBL/GenBank/DDBJ databases">
        <title>Plant Genome Project.</title>
        <authorList>
            <person name="Zhang R.-G."/>
        </authorList>
    </citation>
    <scope>NUCLEOTIDE SEQUENCE</scope>
    <source>
        <strain evidence="1">WSP0</strain>
        <tissue evidence="1">Leaf</tissue>
    </source>
</reference>
<gene>
    <name evidence="1" type="ORF">RHGRI_010599</name>
</gene>
<name>A0AAV6KJ00_9ERIC</name>
<protein>
    <submittedName>
        <fullName evidence="1">Uncharacterized protein</fullName>
    </submittedName>
</protein>